<reference evidence="1 2" key="1">
    <citation type="submission" date="2014-04" db="EMBL/GenBank/DDBJ databases">
        <authorList>
            <consortium name="DOE Joint Genome Institute"/>
            <person name="Kuo A."/>
            <person name="Tarkka M."/>
            <person name="Buscot F."/>
            <person name="Kohler A."/>
            <person name="Nagy L.G."/>
            <person name="Floudas D."/>
            <person name="Copeland A."/>
            <person name="Barry K.W."/>
            <person name="Cichocki N."/>
            <person name="Veneault-Fourrey C."/>
            <person name="LaButti K."/>
            <person name="Lindquist E.A."/>
            <person name="Lipzen A."/>
            <person name="Lundell T."/>
            <person name="Morin E."/>
            <person name="Murat C."/>
            <person name="Sun H."/>
            <person name="Tunlid A."/>
            <person name="Henrissat B."/>
            <person name="Grigoriev I.V."/>
            <person name="Hibbett D.S."/>
            <person name="Martin F."/>
            <person name="Nordberg H.P."/>
            <person name="Cantor M.N."/>
            <person name="Hua S.X."/>
        </authorList>
    </citation>
    <scope>NUCLEOTIDE SEQUENCE [LARGE SCALE GENOMIC DNA]</scope>
    <source>
        <strain evidence="1 2">F 1598</strain>
    </source>
</reference>
<name>A0A0C3FVC5_PILCF</name>
<dbReference type="EMBL" id="KN832977">
    <property type="protein sequence ID" value="KIM88390.1"/>
    <property type="molecule type" value="Genomic_DNA"/>
</dbReference>
<dbReference type="AlphaFoldDB" id="A0A0C3FVC5"/>
<protein>
    <submittedName>
        <fullName evidence="1">Uncharacterized protein</fullName>
    </submittedName>
</protein>
<keyword evidence="2" id="KW-1185">Reference proteome</keyword>
<evidence type="ECO:0000313" key="2">
    <source>
        <dbReference type="Proteomes" id="UP000054166"/>
    </source>
</evidence>
<dbReference type="Proteomes" id="UP000054166">
    <property type="component" value="Unassembled WGS sequence"/>
</dbReference>
<sequence length="74" mass="8267">MPTHIPLVLGAASQTFGVSVDTKHSLSYERMDADPWNIGRPFQFPKFSYQLRFSAGWIYAGILPRQLPSILGSV</sequence>
<organism evidence="1 2">
    <name type="scientific">Piloderma croceum (strain F 1598)</name>
    <dbReference type="NCBI Taxonomy" id="765440"/>
    <lineage>
        <taxon>Eukaryota</taxon>
        <taxon>Fungi</taxon>
        <taxon>Dikarya</taxon>
        <taxon>Basidiomycota</taxon>
        <taxon>Agaricomycotina</taxon>
        <taxon>Agaricomycetes</taxon>
        <taxon>Agaricomycetidae</taxon>
        <taxon>Atheliales</taxon>
        <taxon>Atheliaceae</taxon>
        <taxon>Piloderma</taxon>
    </lineage>
</organism>
<dbReference type="HOGENOM" id="CLU_2688658_0_0_1"/>
<evidence type="ECO:0000313" key="1">
    <source>
        <dbReference type="EMBL" id="KIM88390.1"/>
    </source>
</evidence>
<dbReference type="InParanoid" id="A0A0C3FVC5"/>
<proteinExistence type="predicted"/>
<reference evidence="2" key="2">
    <citation type="submission" date="2015-01" db="EMBL/GenBank/DDBJ databases">
        <title>Evolutionary Origins and Diversification of the Mycorrhizal Mutualists.</title>
        <authorList>
            <consortium name="DOE Joint Genome Institute"/>
            <consortium name="Mycorrhizal Genomics Consortium"/>
            <person name="Kohler A."/>
            <person name="Kuo A."/>
            <person name="Nagy L.G."/>
            <person name="Floudas D."/>
            <person name="Copeland A."/>
            <person name="Barry K.W."/>
            <person name="Cichocki N."/>
            <person name="Veneault-Fourrey C."/>
            <person name="LaButti K."/>
            <person name="Lindquist E.A."/>
            <person name="Lipzen A."/>
            <person name="Lundell T."/>
            <person name="Morin E."/>
            <person name="Murat C."/>
            <person name="Riley R."/>
            <person name="Ohm R."/>
            <person name="Sun H."/>
            <person name="Tunlid A."/>
            <person name="Henrissat B."/>
            <person name="Grigoriev I.V."/>
            <person name="Hibbett D.S."/>
            <person name="Martin F."/>
        </authorList>
    </citation>
    <scope>NUCLEOTIDE SEQUENCE [LARGE SCALE GENOMIC DNA]</scope>
    <source>
        <strain evidence="2">F 1598</strain>
    </source>
</reference>
<gene>
    <name evidence="1" type="ORF">PILCRDRAFT_3388</name>
</gene>
<accession>A0A0C3FVC5</accession>